<dbReference type="CDD" id="cd04301">
    <property type="entry name" value="NAT_SF"/>
    <property type="match status" value="1"/>
</dbReference>
<reference evidence="2" key="1">
    <citation type="journal article" date="2006" name="PLoS Genet.">
        <title>Comparative Genomics of Multidrug Resistance in Acinetobacter baumannii.</title>
        <authorList>
            <person name="Fournier P.E."/>
            <person name="Vallenet D."/>
            <person name="Barbe V."/>
            <person name="Audic S."/>
            <person name="Ogata H."/>
            <person name="Poirel L."/>
            <person name="Richet H."/>
            <person name="Robert C."/>
            <person name="Mangenot S."/>
            <person name="Abergel C."/>
            <person name="Nordmann P."/>
            <person name="Weissenbach J."/>
            <person name="Raoult D. and Claverie J.M."/>
        </authorList>
    </citation>
    <scope>NUCLEOTIDE SEQUENCE</scope>
</reference>
<dbReference type="InterPro" id="IPR052564">
    <property type="entry name" value="N-acetyltrans/Recomb-assoc"/>
</dbReference>
<dbReference type="SUPFAM" id="SSF55729">
    <property type="entry name" value="Acyl-CoA N-acyltransferases (Nat)"/>
    <property type="match status" value="1"/>
</dbReference>
<proteinExistence type="predicted"/>
<dbReference type="InterPro" id="IPR016181">
    <property type="entry name" value="Acyl_CoA_acyltransferase"/>
</dbReference>
<feature type="domain" description="N-acetyltransferase" evidence="1">
    <location>
        <begin position="52"/>
        <end position="202"/>
    </location>
</feature>
<accession>Q2FCX5</accession>
<name>Q2FCX5_ACIBA</name>
<reference evidence="2" key="2">
    <citation type="submission" date="2006-02" db="EMBL/GenBank/DDBJ databases">
        <authorList>
            <person name="Genoscope"/>
        </authorList>
    </citation>
    <scope>NUCLEOTIDE SEQUENCE</scope>
</reference>
<dbReference type="Gene3D" id="3.40.630.30">
    <property type="match status" value="1"/>
</dbReference>
<evidence type="ECO:0000313" key="2">
    <source>
        <dbReference type="EMBL" id="CAJ77085.1"/>
    </source>
</evidence>
<protein>
    <submittedName>
        <fullName evidence="2">Uncharacterized protein orfX</fullName>
    </submittedName>
</protein>
<sequence>MRSKMSPVEASCSVGMQCARQLSPNMALKPTGQPCGLSVGLARALGNKKTDMNVRTCTESDVASIAVVFTESIHVLGASHYDASQRNAWAPRPADIEAWSARLSGLQTLLAIEGDAVIGFISYELSGHIEFLYTAPGSERRGVASVLYREVEKALPGVSLFTEASLVAKPFFLRHGFSVVEEQNVSRGGVMFRRYAMRKAVVAQHGAQADRPALRAVRRLS</sequence>
<dbReference type="InterPro" id="IPR000182">
    <property type="entry name" value="GNAT_dom"/>
</dbReference>
<dbReference type="AlphaFoldDB" id="Q2FCX5"/>
<dbReference type="PANTHER" id="PTHR43451:SF1">
    <property type="entry name" value="ACETYLTRANSFERASE"/>
    <property type="match status" value="1"/>
</dbReference>
<organism evidence="2">
    <name type="scientific">Acinetobacter baumannii</name>
    <dbReference type="NCBI Taxonomy" id="470"/>
    <lineage>
        <taxon>Bacteria</taxon>
        <taxon>Pseudomonadati</taxon>
        <taxon>Pseudomonadota</taxon>
        <taxon>Gammaproteobacteria</taxon>
        <taxon>Moraxellales</taxon>
        <taxon>Moraxellaceae</taxon>
        <taxon>Acinetobacter</taxon>
        <taxon>Acinetobacter calcoaceticus/baumannii complex</taxon>
    </lineage>
</organism>
<evidence type="ECO:0000259" key="1">
    <source>
        <dbReference type="PROSITE" id="PS51186"/>
    </source>
</evidence>
<dbReference type="PROSITE" id="PS51186">
    <property type="entry name" value="GNAT"/>
    <property type="match status" value="1"/>
</dbReference>
<dbReference type="GO" id="GO:0016747">
    <property type="term" value="F:acyltransferase activity, transferring groups other than amino-acyl groups"/>
    <property type="evidence" value="ECO:0007669"/>
    <property type="project" value="InterPro"/>
</dbReference>
<dbReference type="Pfam" id="PF13673">
    <property type="entry name" value="Acetyltransf_10"/>
    <property type="match status" value="1"/>
</dbReference>
<gene>
    <name evidence="2" type="primary">orfX</name>
    <name evidence="2" type="ORF">1_343</name>
</gene>
<dbReference type="PANTHER" id="PTHR43451">
    <property type="entry name" value="ACETYLTRANSFERASE (GNAT) FAMILY PROTEIN"/>
    <property type="match status" value="1"/>
</dbReference>
<dbReference type="EMBL" id="CT025832">
    <property type="protein sequence ID" value="CAJ77085.1"/>
    <property type="molecule type" value="Genomic_DNA"/>
</dbReference>